<keyword evidence="4" id="KW-0547">Nucleotide-binding</keyword>
<dbReference type="OrthoDB" id="9778870at2"/>
<keyword evidence="6" id="KW-0378">Hydrolase</keyword>
<dbReference type="GO" id="GO:0016887">
    <property type="term" value="F:ATP hydrolysis activity"/>
    <property type="evidence" value="ECO:0007669"/>
    <property type="project" value="InterPro"/>
</dbReference>
<dbReference type="GO" id="GO:0005524">
    <property type="term" value="F:ATP binding"/>
    <property type="evidence" value="ECO:0007669"/>
    <property type="project" value="UniProtKB-KW"/>
</dbReference>
<keyword evidence="5 6" id="KW-0067">ATP-binding</keyword>
<evidence type="ECO:0000256" key="3">
    <source>
        <dbReference type="ARBA" id="ARBA00022458"/>
    </source>
</evidence>
<dbReference type="EC" id="3.6.3.33" evidence="6"/>
<dbReference type="PANTHER" id="PTHR42711:SF5">
    <property type="entry name" value="ABC TRANSPORTER ATP-BINDING PROTEIN NATA"/>
    <property type="match status" value="1"/>
</dbReference>
<reference evidence="6 7" key="1">
    <citation type="submission" date="2019-09" db="EMBL/GenBank/DDBJ databases">
        <authorList>
            <person name="Chandra G."/>
            <person name="Truman W A."/>
        </authorList>
    </citation>
    <scope>NUCLEOTIDE SEQUENCE [LARGE SCALE GENOMIC DNA]</scope>
    <source>
        <strain evidence="6">PS704</strain>
    </source>
</reference>
<keyword evidence="2" id="KW-0813">Transport</keyword>
<comment type="similarity">
    <text evidence="1">Belongs to the ABC transporter superfamily.</text>
</comment>
<evidence type="ECO:0000256" key="5">
    <source>
        <dbReference type="ARBA" id="ARBA00022840"/>
    </source>
</evidence>
<name>A0A5E6Y440_PSEFL</name>
<dbReference type="AlphaFoldDB" id="A0A5E6Y440"/>
<dbReference type="PROSITE" id="PS50893">
    <property type="entry name" value="ABC_TRANSPORTER_2"/>
    <property type="match status" value="1"/>
</dbReference>
<proteinExistence type="inferred from homology"/>
<dbReference type="Proteomes" id="UP000326557">
    <property type="component" value="Unassembled WGS sequence"/>
</dbReference>
<protein>
    <submittedName>
        <fullName evidence="6">Vitamin B12 import ATP-binding protein BtuD</fullName>
        <ecNumber evidence="6">3.6.3.33</ecNumber>
    </submittedName>
</protein>
<dbReference type="Pfam" id="PF00005">
    <property type="entry name" value="ABC_tran"/>
    <property type="match status" value="1"/>
</dbReference>
<sequence>MPMDTLISLKSVCKSYYLARETEGIADWCQQLIRPKYTTFKALESIDLTVSSGAAVGFIGPNGAGKSSLIKILCGIQKPSSGCVRVLGYDPSLRQREFLKQIGVVFGHKTSLWWDLPVKTSLDTYKEIYSIADGDYRERLYELTDALNLGRVLHKPVRNLSLGERVKCELTLNLLHSPKLIFLDEPTVGLDVTSKFEIRKYLNYKRKHGGLSVFLTSHDLGDIESCCDDAVIIDKGKIRFDGSMRDLSENFTANVKLVVSTKDSTQSESGLLAFKGAVDRIQGVSILNDGLNQITYLVPKASLRSVFNLFPEGLYDLEVSPLDFENNVVNLFKTWSGESS</sequence>
<evidence type="ECO:0000313" key="7">
    <source>
        <dbReference type="Proteomes" id="UP000326557"/>
    </source>
</evidence>
<dbReference type="SUPFAM" id="SSF52540">
    <property type="entry name" value="P-loop containing nucleoside triphosphate hydrolases"/>
    <property type="match status" value="1"/>
</dbReference>
<accession>A0A5E6Y440</accession>
<dbReference type="RefSeq" id="WP_150634755.1">
    <property type="nucleotide sequence ID" value="NZ_CABVHI010000083.1"/>
</dbReference>
<dbReference type="Gene3D" id="3.40.50.300">
    <property type="entry name" value="P-loop containing nucleotide triphosphate hydrolases"/>
    <property type="match status" value="1"/>
</dbReference>
<dbReference type="EMBL" id="CABVHP010000020">
    <property type="protein sequence ID" value="VVO30990.1"/>
    <property type="molecule type" value="Genomic_DNA"/>
</dbReference>
<organism evidence="6 7">
    <name type="scientific">Pseudomonas fluorescens</name>
    <dbReference type="NCBI Taxonomy" id="294"/>
    <lineage>
        <taxon>Bacteria</taxon>
        <taxon>Pseudomonadati</taxon>
        <taxon>Pseudomonadota</taxon>
        <taxon>Gammaproteobacteria</taxon>
        <taxon>Pseudomonadales</taxon>
        <taxon>Pseudomonadaceae</taxon>
        <taxon>Pseudomonas</taxon>
    </lineage>
</organism>
<evidence type="ECO:0000256" key="2">
    <source>
        <dbReference type="ARBA" id="ARBA00022448"/>
    </source>
</evidence>
<evidence type="ECO:0000256" key="4">
    <source>
        <dbReference type="ARBA" id="ARBA00022741"/>
    </source>
</evidence>
<keyword evidence="3" id="KW-0536">Nodulation</keyword>
<dbReference type="PANTHER" id="PTHR42711">
    <property type="entry name" value="ABC TRANSPORTER ATP-BINDING PROTEIN"/>
    <property type="match status" value="1"/>
</dbReference>
<dbReference type="InterPro" id="IPR050763">
    <property type="entry name" value="ABC_transporter_ATP-binding"/>
</dbReference>
<dbReference type="InterPro" id="IPR003593">
    <property type="entry name" value="AAA+_ATPase"/>
</dbReference>
<gene>
    <name evidence="6" type="primary">btuD_10</name>
    <name evidence="6" type="ORF">PS704_05006</name>
</gene>
<evidence type="ECO:0000313" key="6">
    <source>
        <dbReference type="EMBL" id="VVO30990.1"/>
    </source>
</evidence>
<dbReference type="InterPro" id="IPR027417">
    <property type="entry name" value="P-loop_NTPase"/>
</dbReference>
<evidence type="ECO:0000256" key="1">
    <source>
        <dbReference type="ARBA" id="ARBA00005417"/>
    </source>
</evidence>
<dbReference type="SMART" id="SM00382">
    <property type="entry name" value="AAA"/>
    <property type="match status" value="1"/>
</dbReference>
<dbReference type="InterPro" id="IPR003439">
    <property type="entry name" value="ABC_transporter-like_ATP-bd"/>
</dbReference>